<dbReference type="AlphaFoldDB" id="A0A839XXY0"/>
<accession>A0A839XXY0</accession>
<comment type="caution">
    <text evidence="3">The sequence shown here is derived from an EMBL/GenBank/DDBJ whole genome shotgun (WGS) entry which is preliminary data.</text>
</comment>
<sequence>MTTTAFRPRAATAFAAVLCGLALTACGGNAEPSGSPASSTPHGYVEGAEEGTEPQLRLVVADGDGRGVRVVDLLTEEVTDLPGGESVTGAVTDGRFAFLAGDGRTRVVDSGAWTVEHGDHNHYYRTQPGRAGVVDGTVTGAWSDSAVTALAREDGTTVLLDREKLEAGEVGERETIDGIAVPYEQHLVVAGDDGLVVRERDGGTVADVDATCARPAHAAATSRGVVFGCADGAVLVGEDDGEFTAEHIPYPEDGPDAATFHQRPGSETLGAVGGRQGAWILDTGEGAWTFVRSGPAAAVVATGADGPLLVLTEDGVLHAYDAETGEETATAPLLDGGAPDGVTITADTNRAYVNDPAASTVHEIDYHDDLRVARTFDVDVTPSQLVEAGR</sequence>
<reference evidence="3 4" key="1">
    <citation type="submission" date="2020-08" db="EMBL/GenBank/DDBJ databases">
        <title>Sequencing the genomes of 1000 actinobacteria strains.</title>
        <authorList>
            <person name="Klenk H.-P."/>
        </authorList>
    </citation>
    <scope>NUCLEOTIDE SEQUENCE [LARGE SCALE GENOMIC DNA]</scope>
    <source>
        <strain evidence="3 4">DSM 45267</strain>
    </source>
</reference>
<dbReference type="PROSITE" id="PS51257">
    <property type="entry name" value="PROKAR_LIPOPROTEIN"/>
    <property type="match status" value="1"/>
</dbReference>
<evidence type="ECO:0008006" key="5">
    <source>
        <dbReference type="Google" id="ProtNLM"/>
    </source>
</evidence>
<keyword evidence="2" id="KW-0732">Signal</keyword>
<keyword evidence="4" id="KW-1185">Reference proteome</keyword>
<dbReference type="EMBL" id="JACIBS010000003">
    <property type="protein sequence ID" value="MBB3665303.1"/>
    <property type="molecule type" value="Genomic_DNA"/>
</dbReference>
<organism evidence="3 4">
    <name type="scientific">Prauserella sediminis</name>
    <dbReference type="NCBI Taxonomy" id="577680"/>
    <lineage>
        <taxon>Bacteria</taxon>
        <taxon>Bacillati</taxon>
        <taxon>Actinomycetota</taxon>
        <taxon>Actinomycetes</taxon>
        <taxon>Pseudonocardiales</taxon>
        <taxon>Pseudonocardiaceae</taxon>
        <taxon>Prauserella</taxon>
        <taxon>Prauserella salsuginis group</taxon>
    </lineage>
</organism>
<dbReference type="InterPro" id="IPR011044">
    <property type="entry name" value="Quino_amine_DH_bsu"/>
</dbReference>
<proteinExistence type="predicted"/>
<dbReference type="Gene3D" id="2.130.10.10">
    <property type="entry name" value="YVTN repeat-like/Quinoprotein amine dehydrogenase"/>
    <property type="match status" value="1"/>
</dbReference>
<dbReference type="RefSeq" id="WP_183786522.1">
    <property type="nucleotide sequence ID" value="NZ_JACIBS010000003.1"/>
</dbReference>
<evidence type="ECO:0000313" key="3">
    <source>
        <dbReference type="EMBL" id="MBB3665303.1"/>
    </source>
</evidence>
<feature type="region of interest" description="Disordered" evidence="1">
    <location>
        <begin position="29"/>
        <end position="51"/>
    </location>
</feature>
<evidence type="ECO:0000256" key="1">
    <source>
        <dbReference type="SAM" id="MobiDB-lite"/>
    </source>
</evidence>
<dbReference type="SUPFAM" id="SSF50969">
    <property type="entry name" value="YVTN repeat-like/Quinoprotein amine dehydrogenase"/>
    <property type="match status" value="1"/>
</dbReference>
<dbReference type="Proteomes" id="UP000564573">
    <property type="component" value="Unassembled WGS sequence"/>
</dbReference>
<evidence type="ECO:0000313" key="4">
    <source>
        <dbReference type="Proteomes" id="UP000564573"/>
    </source>
</evidence>
<protein>
    <recommendedName>
        <fullName evidence="5">ABC transporter</fullName>
    </recommendedName>
</protein>
<name>A0A839XXY0_9PSEU</name>
<evidence type="ECO:0000256" key="2">
    <source>
        <dbReference type="SAM" id="SignalP"/>
    </source>
</evidence>
<feature type="signal peptide" evidence="2">
    <location>
        <begin position="1"/>
        <end position="30"/>
    </location>
</feature>
<gene>
    <name evidence="3" type="ORF">FB384_004256</name>
</gene>
<feature type="chain" id="PRO_5032582701" description="ABC transporter" evidence="2">
    <location>
        <begin position="31"/>
        <end position="390"/>
    </location>
</feature>
<dbReference type="InterPro" id="IPR015943">
    <property type="entry name" value="WD40/YVTN_repeat-like_dom_sf"/>
</dbReference>